<reference evidence="2" key="2">
    <citation type="submission" date="2025-09" db="UniProtKB">
        <authorList>
            <consortium name="Ensembl"/>
        </authorList>
    </citation>
    <scope>IDENTIFICATION</scope>
</reference>
<dbReference type="Ensembl" id="ENSLBET00000008520.1">
    <property type="protein sequence ID" value="ENSLBEP00000008111.1"/>
    <property type="gene ID" value="ENSLBEG00000006250.1"/>
</dbReference>
<organism evidence="2 3">
    <name type="scientific">Labrus bergylta</name>
    <name type="common">ballan wrasse</name>
    <dbReference type="NCBI Taxonomy" id="56723"/>
    <lineage>
        <taxon>Eukaryota</taxon>
        <taxon>Metazoa</taxon>
        <taxon>Chordata</taxon>
        <taxon>Craniata</taxon>
        <taxon>Vertebrata</taxon>
        <taxon>Euteleostomi</taxon>
        <taxon>Actinopterygii</taxon>
        <taxon>Neopterygii</taxon>
        <taxon>Teleostei</taxon>
        <taxon>Neoteleostei</taxon>
        <taxon>Acanthomorphata</taxon>
        <taxon>Eupercaria</taxon>
        <taxon>Labriformes</taxon>
        <taxon>Labridae</taxon>
        <taxon>Labrus</taxon>
    </lineage>
</organism>
<evidence type="ECO:0000313" key="3">
    <source>
        <dbReference type="Proteomes" id="UP000261660"/>
    </source>
</evidence>
<sequence>MSDDSVSSNGTCATEMSFEVEDFSPPESPVDSQVEHNHGLPDPYRTADDEDSEVQERMGDVSECHCCKLCPREHVCCMEVAKVTCLLDHFAGSQAQIKEDWTLSKQTILSDTRGRHNNQLLPNNSSNSNIVTLGFSCHGFLCKNLGRRIRATLKFCFFLNLRV</sequence>
<evidence type="ECO:0000256" key="1">
    <source>
        <dbReference type="SAM" id="MobiDB-lite"/>
    </source>
</evidence>
<dbReference type="GeneTree" id="ENSGT00940000180224"/>
<dbReference type="InParanoid" id="A0A3Q3EKS6"/>
<proteinExistence type="predicted"/>
<feature type="region of interest" description="Disordered" evidence="1">
    <location>
        <begin position="16"/>
        <end position="51"/>
    </location>
</feature>
<reference evidence="2" key="1">
    <citation type="submission" date="2025-08" db="UniProtKB">
        <authorList>
            <consortium name="Ensembl"/>
        </authorList>
    </citation>
    <scope>IDENTIFICATION</scope>
</reference>
<dbReference type="Proteomes" id="UP000261660">
    <property type="component" value="Unplaced"/>
</dbReference>
<keyword evidence="3" id="KW-1185">Reference proteome</keyword>
<dbReference type="AlphaFoldDB" id="A0A3Q3EKS6"/>
<protein>
    <submittedName>
        <fullName evidence="2">Uncharacterized protein</fullName>
    </submittedName>
</protein>
<evidence type="ECO:0000313" key="2">
    <source>
        <dbReference type="Ensembl" id="ENSLBEP00000008111.1"/>
    </source>
</evidence>
<name>A0A3Q3EKS6_9LABR</name>
<accession>A0A3Q3EKS6</accession>